<evidence type="ECO:0000256" key="9">
    <source>
        <dbReference type="SAM" id="SignalP"/>
    </source>
</evidence>
<evidence type="ECO:0000256" key="1">
    <source>
        <dbReference type="ARBA" id="ARBA00004609"/>
    </source>
</evidence>
<feature type="compositionally biased region" description="Basic and acidic residues" evidence="8">
    <location>
        <begin position="320"/>
        <end position="329"/>
    </location>
</feature>
<evidence type="ECO:0000256" key="4">
    <source>
        <dbReference type="ARBA" id="ARBA00022729"/>
    </source>
</evidence>
<feature type="compositionally biased region" description="Polar residues" evidence="8">
    <location>
        <begin position="330"/>
        <end position="344"/>
    </location>
</feature>
<evidence type="ECO:0000256" key="2">
    <source>
        <dbReference type="ARBA" id="ARBA00022475"/>
    </source>
</evidence>
<dbReference type="GO" id="GO:0005886">
    <property type="term" value="C:plasma membrane"/>
    <property type="evidence" value="ECO:0007669"/>
    <property type="project" value="UniProtKB-SubCell"/>
</dbReference>
<dbReference type="HOGENOM" id="CLU_598773_0_0_1"/>
<dbReference type="Proteomes" id="UP000008864">
    <property type="component" value="Unassembled WGS sequence"/>
</dbReference>
<feature type="compositionally biased region" description="Acidic residues" evidence="8">
    <location>
        <begin position="422"/>
        <end position="431"/>
    </location>
</feature>
<evidence type="ECO:0000313" key="12">
    <source>
        <dbReference type="Proteomes" id="UP000008864"/>
    </source>
</evidence>
<feature type="domain" description="Copper acquisition factor BIM1-like" evidence="10">
    <location>
        <begin position="26"/>
        <end position="158"/>
    </location>
</feature>
<sequence>MRTHFSLGPFIGVFLTLAFATLAAKGHTVIVYPGWRENNLHSNGTVDETNGAGVAIRSNTSELLYPYGMQWIYPCGGTVTSTNRTKWPINGGAISFQPGWFPGHKTALIYINLGMGTTPLNMSLPMVPPFQITGPTVAPYPGTFCLPQVPDDGSRAGSKKRHPKVSFEDETEVIGHGISPPTSPESLTSQSPRAHTPRSWSDSIIQSKFGDDDSNDFEQFFTPRPALPSFGSIRGRKPSRSQDVEDDSNPALEISSSSADHAIGGILSTAGGRDQSKHDANANLQLPPEVTSLESTGYSSLSDDTSSDEGPELQYLPAHLDSKKDDTPASKDTPSQANGTSQPRQIKAENHLKPTPAIFIQPATPGMEEVTHSKRPSSEIPNNEHTQGVYSYFSANDKKPLARKEEDDDSNSDSGNSVYSDAYEDLSDMEGDGFGSIDAIVDRSVPPSPSTTARLLL</sequence>
<keyword evidence="12" id="KW-1185">Reference proteome</keyword>
<dbReference type="AlphaFoldDB" id="A0A080WL25"/>
<keyword evidence="3" id="KW-0336">GPI-anchor</keyword>
<gene>
    <name evidence="11" type="ORF">TERG_12126</name>
</gene>
<evidence type="ECO:0000256" key="6">
    <source>
        <dbReference type="ARBA" id="ARBA00023180"/>
    </source>
</evidence>
<feature type="compositionally biased region" description="Polar residues" evidence="8">
    <location>
        <begin position="292"/>
        <end position="304"/>
    </location>
</feature>
<dbReference type="EMBL" id="GG700651">
    <property type="protein sequence ID" value="KFL61522.1"/>
    <property type="molecule type" value="Genomic_DNA"/>
</dbReference>
<evidence type="ECO:0000256" key="3">
    <source>
        <dbReference type="ARBA" id="ARBA00022622"/>
    </source>
</evidence>
<dbReference type="PANTHER" id="PTHR34992:SF10">
    <property type="entry name" value="COPPER ACQUISITION FACTOR BIM1-LIKE DOMAIN-CONTAINING PROTEIN"/>
    <property type="match status" value="1"/>
</dbReference>
<keyword evidence="6" id="KW-0325">Glycoprotein</keyword>
<feature type="chain" id="PRO_5001752173" description="Copper acquisition factor BIM1-like domain-containing protein" evidence="9">
    <location>
        <begin position="24"/>
        <end position="457"/>
    </location>
</feature>
<keyword evidence="4 9" id="KW-0732">Signal</keyword>
<feature type="compositionally biased region" description="Polar residues" evidence="8">
    <location>
        <begin position="379"/>
        <end position="389"/>
    </location>
</feature>
<feature type="compositionally biased region" description="Basic and acidic residues" evidence="8">
    <location>
        <begin position="396"/>
        <end position="405"/>
    </location>
</feature>
<evidence type="ECO:0000256" key="5">
    <source>
        <dbReference type="ARBA" id="ARBA00023136"/>
    </source>
</evidence>
<keyword evidence="2" id="KW-1003">Cell membrane</keyword>
<evidence type="ECO:0000256" key="8">
    <source>
        <dbReference type="SAM" id="MobiDB-lite"/>
    </source>
</evidence>
<keyword evidence="5" id="KW-0472">Membrane</keyword>
<feature type="compositionally biased region" description="Low complexity" evidence="8">
    <location>
        <begin position="412"/>
        <end position="421"/>
    </location>
</feature>
<feature type="signal peptide" evidence="9">
    <location>
        <begin position="1"/>
        <end position="23"/>
    </location>
</feature>
<dbReference type="PANTHER" id="PTHR34992">
    <property type="entry name" value="HYPHAL ANASTAMOSIS-7 PROTEIN"/>
    <property type="match status" value="1"/>
</dbReference>
<dbReference type="GO" id="GO:0098552">
    <property type="term" value="C:side of membrane"/>
    <property type="evidence" value="ECO:0007669"/>
    <property type="project" value="UniProtKB-KW"/>
</dbReference>
<reference evidence="12" key="1">
    <citation type="journal article" date="2012" name="MBio">
        <title>Comparative genome analysis of Trichophyton rubrum and related dermatophytes reveals candidate genes involved in infection.</title>
        <authorList>
            <person name="Martinez D.A."/>
            <person name="Oliver B.G."/>
            <person name="Graeser Y."/>
            <person name="Goldberg J.M."/>
            <person name="Li W."/>
            <person name="Martinez-Rossi N.M."/>
            <person name="Monod M."/>
            <person name="Shelest E."/>
            <person name="Barton R.C."/>
            <person name="Birch E."/>
            <person name="Brakhage A.A."/>
            <person name="Chen Z."/>
            <person name="Gurr S.J."/>
            <person name="Heiman D."/>
            <person name="Heitman J."/>
            <person name="Kosti I."/>
            <person name="Rossi A."/>
            <person name="Saif S."/>
            <person name="Samalova M."/>
            <person name="Saunders C.W."/>
            <person name="Shea T."/>
            <person name="Summerbell R.C."/>
            <person name="Xu J."/>
            <person name="Young S."/>
            <person name="Zeng Q."/>
            <person name="Birren B.W."/>
            <person name="Cuomo C.A."/>
            <person name="White T.C."/>
        </authorList>
    </citation>
    <scope>NUCLEOTIDE SEQUENCE [LARGE SCALE GENOMIC DNA]</scope>
    <source>
        <strain evidence="12">ATCC MYA-4607 / CBS 118892</strain>
    </source>
</reference>
<evidence type="ECO:0000256" key="7">
    <source>
        <dbReference type="ARBA" id="ARBA00023288"/>
    </source>
</evidence>
<dbReference type="Pfam" id="PF20238">
    <property type="entry name" value="BIM1-like_dom"/>
    <property type="match status" value="1"/>
</dbReference>
<accession>A0A080WL25</accession>
<keyword evidence="7" id="KW-0449">Lipoprotein</keyword>
<dbReference type="InParanoid" id="A0A080WL25"/>
<name>A0A080WL25_TRIRC</name>
<protein>
    <recommendedName>
        <fullName evidence="10">Copper acquisition factor BIM1-like domain-containing protein</fullName>
    </recommendedName>
</protein>
<dbReference type="InterPro" id="IPR046530">
    <property type="entry name" value="BIM1-like_dom"/>
</dbReference>
<dbReference type="RefSeq" id="XP_003235219.2">
    <property type="nucleotide sequence ID" value="XM_003235171.2"/>
</dbReference>
<evidence type="ECO:0000259" key="10">
    <source>
        <dbReference type="Pfam" id="PF20238"/>
    </source>
</evidence>
<dbReference type="InterPro" id="IPR046936">
    <property type="entry name" value="BIM1-like"/>
</dbReference>
<dbReference type="VEuPathDB" id="FungiDB:TERG_12126"/>
<dbReference type="STRING" id="559305.A0A080WL25"/>
<evidence type="ECO:0000313" key="11">
    <source>
        <dbReference type="EMBL" id="KFL61522.1"/>
    </source>
</evidence>
<feature type="region of interest" description="Disordered" evidence="8">
    <location>
        <begin position="148"/>
        <end position="457"/>
    </location>
</feature>
<organism evidence="11 12">
    <name type="scientific">Trichophyton rubrum (strain ATCC MYA-4607 / CBS 118892)</name>
    <name type="common">Athlete's foot fungus</name>
    <dbReference type="NCBI Taxonomy" id="559305"/>
    <lineage>
        <taxon>Eukaryota</taxon>
        <taxon>Fungi</taxon>
        <taxon>Dikarya</taxon>
        <taxon>Ascomycota</taxon>
        <taxon>Pezizomycotina</taxon>
        <taxon>Eurotiomycetes</taxon>
        <taxon>Eurotiomycetidae</taxon>
        <taxon>Onygenales</taxon>
        <taxon>Arthrodermataceae</taxon>
        <taxon>Trichophyton</taxon>
    </lineage>
</organism>
<dbReference type="OrthoDB" id="5329488at2759"/>
<dbReference type="GeneID" id="10379648"/>
<comment type="subcellular location">
    <subcellularLocation>
        <location evidence="1">Cell membrane</location>
        <topology evidence="1">Lipid-anchor</topology>
        <topology evidence="1">GPI-anchor</topology>
    </subcellularLocation>
</comment>
<proteinExistence type="predicted"/>
<feature type="compositionally biased region" description="Polar residues" evidence="8">
    <location>
        <begin position="184"/>
        <end position="206"/>
    </location>
</feature>